<dbReference type="AlphaFoldDB" id="A0A067R2Z6"/>
<evidence type="ECO:0000313" key="6">
    <source>
        <dbReference type="Proteomes" id="UP000027135"/>
    </source>
</evidence>
<feature type="region of interest" description="Disordered" evidence="4">
    <location>
        <begin position="1"/>
        <end position="27"/>
    </location>
</feature>
<accession>A0A067R2Z6</accession>
<feature type="compositionally biased region" description="Basic residues" evidence="4">
    <location>
        <begin position="736"/>
        <end position="750"/>
    </location>
</feature>
<proteinExistence type="inferred from homology"/>
<dbReference type="InterPro" id="IPR016024">
    <property type="entry name" value="ARM-type_fold"/>
</dbReference>
<dbReference type="Pfam" id="PF03715">
    <property type="entry name" value="Noc2"/>
    <property type="match status" value="1"/>
</dbReference>
<dbReference type="InParanoid" id="A0A067R2Z6"/>
<evidence type="ECO:0000256" key="3">
    <source>
        <dbReference type="ARBA" id="ARBA00023242"/>
    </source>
</evidence>
<evidence type="ECO:0000256" key="2">
    <source>
        <dbReference type="ARBA" id="ARBA00005907"/>
    </source>
</evidence>
<dbReference type="GO" id="GO:0030690">
    <property type="term" value="C:Noc1p-Noc2p complex"/>
    <property type="evidence" value="ECO:0007669"/>
    <property type="project" value="TreeGrafter"/>
</dbReference>
<dbReference type="GO" id="GO:0030691">
    <property type="term" value="C:Noc2p-Noc3p complex"/>
    <property type="evidence" value="ECO:0007669"/>
    <property type="project" value="TreeGrafter"/>
</dbReference>
<keyword evidence="3" id="KW-0539">Nucleus</keyword>
<organism evidence="5 6">
    <name type="scientific">Zootermopsis nevadensis</name>
    <name type="common">Dampwood termite</name>
    <dbReference type="NCBI Taxonomy" id="136037"/>
    <lineage>
        <taxon>Eukaryota</taxon>
        <taxon>Metazoa</taxon>
        <taxon>Ecdysozoa</taxon>
        <taxon>Arthropoda</taxon>
        <taxon>Hexapoda</taxon>
        <taxon>Insecta</taxon>
        <taxon>Pterygota</taxon>
        <taxon>Neoptera</taxon>
        <taxon>Polyneoptera</taxon>
        <taxon>Dictyoptera</taxon>
        <taxon>Blattodea</taxon>
        <taxon>Blattoidea</taxon>
        <taxon>Termitoidae</taxon>
        <taxon>Termopsidae</taxon>
        <taxon>Zootermopsis</taxon>
    </lineage>
</organism>
<dbReference type="eggNOG" id="KOG2256">
    <property type="taxonomic scope" value="Eukaryota"/>
</dbReference>
<feature type="compositionally biased region" description="Acidic residues" evidence="4">
    <location>
        <begin position="180"/>
        <end position="189"/>
    </location>
</feature>
<dbReference type="InterPro" id="IPR005343">
    <property type="entry name" value="Noc2"/>
</dbReference>
<dbReference type="GO" id="GO:0005730">
    <property type="term" value="C:nucleolus"/>
    <property type="evidence" value="ECO:0007669"/>
    <property type="project" value="TreeGrafter"/>
</dbReference>
<dbReference type="FunCoup" id="A0A067R2Z6">
    <property type="interactions" value="1275"/>
</dbReference>
<feature type="compositionally biased region" description="Acidic residues" evidence="4">
    <location>
        <begin position="159"/>
        <end position="169"/>
    </location>
</feature>
<evidence type="ECO:0000313" key="5">
    <source>
        <dbReference type="EMBL" id="KDR16437.1"/>
    </source>
</evidence>
<feature type="compositionally biased region" description="Acidic residues" evidence="4">
    <location>
        <begin position="44"/>
        <end position="61"/>
    </location>
</feature>
<dbReference type="OMA" id="GCLRYYL"/>
<dbReference type="OrthoDB" id="10266662at2759"/>
<reference evidence="5 6" key="1">
    <citation type="journal article" date="2014" name="Nat. Commun.">
        <title>Molecular traces of alternative social organization in a termite genome.</title>
        <authorList>
            <person name="Terrapon N."/>
            <person name="Li C."/>
            <person name="Robertson H.M."/>
            <person name="Ji L."/>
            <person name="Meng X."/>
            <person name="Booth W."/>
            <person name="Chen Z."/>
            <person name="Childers C.P."/>
            <person name="Glastad K.M."/>
            <person name="Gokhale K."/>
            <person name="Gowin J."/>
            <person name="Gronenberg W."/>
            <person name="Hermansen R.A."/>
            <person name="Hu H."/>
            <person name="Hunt B.G."/>
            <person name="Huylmans A.K."/>
            <person name="Khalil S.M."/>
            <person name="Mitchell R.D."/>
            <person name="Munoz-Torres M.C."/>
            <person name="Mustard J.A."/>
            <person name="Pan H."/>
            <person name="Reese J.T."/>
            <person name="Scharf M.E."/>
            <person name="Sun F."/>
            <person name="Vogel H."/>
            <person name="Xiao J."/>
            <person name="Yang W."/>
            <person name="Yang Z."/>
            <person name="Yang Z."/>
            <person name="Zhou J."/>
            <person name="Zhu J."/>
            <person name="Brent C.S."/>
            <person name="Elsik C.G."/>
            <person name="Goodisman M.A."/>
            <person name="Liberles D.A."/>
            <person name="Roe R.M."/>
            <person name="Vargo E.L."/>
            <person name="Vilcinskas A."/>
            <person name="Wang J."/>
            <person name="Bornberg-Bauer E."/>
            <person name="Korb J."/>
            <person name="Zhang G."/>
            <person name="Liebig J."/>
        </authorList>
    </citation>
    <scope>NUCLEOTIDE SEQUENCE [LARGE SCALE GENOMIC DNA]</scope>
    <source>
        <tissue evidence="5">Whole organism</tissue>
    </source>
</reference>
<protein>
    <submittedName>
        <fullName evidence="5">Nucleolar complex protein 2-like protein</fullName>
    </submittedName>
</protein>
<dbReference type="PANTHER" id="PTHR12687:SF4">
    <property type="entry name" value="NUCLEOLAR COMPLEX PROTEIN 2 HOMOLOG"/>
    <property type="match status" value="1"/>
</dbReference>
<dbReference type="GO" id="GO:0042393">
    <property type="term" value="F:histone binding"/>
    <property type="evidence" value="ECO:0007669"/>
    <property type="project" value="TreeGrafter"/>
</dbReference>
<dbReference type="GO" id="GO:0000122">
    <property type="term" value="P:negative regulation of transcription by RNA polymerase II"/>
    <property type="evidence" value="ECO:0007669"/>
    <property type="project" value="TreeGrafter"/>
</dbReference>
<dbReference type="GO" id="GO:0005654">
    <property type="term" value="C:nucleoplasm"/>
    <property type="evidence" value="ECO:0007669"/>
    <property type="project" value="TreeGrafter"/>
</dbReference>
<sequence length="778" mass="88767">MPGKPKGKKSEKVVNLTNGRGKKSNNVDLSALSVDEFMSSAFDESGDSDIGDVDNSDDLLDDITLSMNEDQHEEDLSIEGENEEQSDDDDDVGSHGSESHDEENAGSSVDDAEGSDNSNVFDDYTHKRSLERLRDTDPEFYKFLEQNDRKLLQFNVSDSENEDQDEEEDQIHKPIQDLEVASDESDFEVDDKPADERVVTLKMVKELEDKLHNSRSVDATRRAVKMFHSALRRVSSPQEEDTEPTEFVVEGSSVFNAVVQLCVLEIQPAFKRCLNLPSTLKGHVQLTRCKKWKKMKPLLILYLTDLLKFLGNVSSSQILAVLLKHLHQLAMFVPYFTRLRRPLLKRLVTLWGSGEETVRVVSFLCLLKITTNQQQALLEQVLKMMYLTFVRNCKFVSPSTLPSIQFMRRSLAEMFALDEAASYQHVFLYVRQLAIYLRTAITLHKKENIQAVYNWQFIQSLHLWTEILGATAHRPHLQPLLYPVVQIIIGTIKLVPTAQYYPLRFHCVQMLIQLSKQTGTFIPVLPFILEVFSGFNFNKPHKKVSMKPLDFTCILRLSKLQLQENGFKDAVVEKVYQELLEYLASESHTISFPDMVVVTIMQLKKFVKECKSANYSRKLKQVLDKIEENARVIETERSKVSFPLSDRKAIDAWETNLKLKGTPLAIFYELWNKVNIQQMAKRATDSDNLGEYHIPTLKKNVKRTHPQHDDGPVELFPSSDESDDEVGSPLSVSPNKKQRGTRGGKGRGKIQKVTLESMENTSDGEEDIVKDLKLSDIE</sequence>
<evidence type="ECO:0000256" key="4">
    <source>
        <dbReference type="SAM" id="MobiDB-lite"/>
    </source>
</evidence>
<comment type="subcellular location">
    <subcellularLocation>
        <location evidence="1">Nucleus</location>
    </subcellularLocation>
</comment>
<feature type="compositionally biased region" description="Basic and acidic residues" evidence="4">
    <location>
        <begin position="767"/>
        <end position="778"/>
    </location>
</feature>
<comment type="similarity">
    <text evidence="2">Belongs to the NOC2 family.</text>
</comment>
<dbReference type="EMBL" id="KK852794">
    <property type="protein sequence ID" value="KDR16437.1"/>
    <property type="molecule type" value="Genomic_DNA"/>
</dbReference>
<feature type="region of interest" description="Disordered" evidence="4">
    <location>
        <begin position="157"/>
        <end position="191"/>
    </location>
</feature>
<dbReference type="PANTHER" id="PTHR12687">
    <property type="entry name" value="NUCLEOLAR COMPLEX 2 AND RAD4-RELATED"/>
    <property type="match status" value="1"/>
</dbReference>
<dbReference type="GO" id="GO:0003714">
    <property type="term" value="F:transcription corepressor activity"/>
    <property type="evidence" value="ECO:0007669"/>
    <property type="project" value="TreeGrafter"/>
</dbReference>
<name>A0A067R2Z6_ZOONE</name>
<dbReference type="Proteomes" id="UP000027135">
    <property type="component" value="Unassembled WGS sequence"/>
</dbReference>
<keyword evidence="6" id="KW-1185">Reference proteome</keyword>
<dbReference type="STRING" id="136037.A0A067R2Z6"/>
<feature type="compositionally biased region" description="Acidic residues" evidence="4">
    <location>
        <begin position="71"/>
        <end position="91"/>
    </location>
</feature>
<feature type="region of interest" description="Disordered" evidence="4">
    <location>
        <begin position="698"/>
        <end position="778"/>
    </location>
</feature>
<gene>
    <name evidence="5" type="ORF">L798_09344</name>
</gene>
<evidence type="ECO:0000256" key="1">
    <source>
        <dbReference type="ARBA" id="ARBA00004123"/>
    </source>
</evidence>
<dbReference type="SUPFAM" id="SSF48371">
    <property type="entry name" value="ARM repeat"/>
    <property type="match status" value="1"/>
</dbReference>
<dbReference type="GO" id="GO:0042273">
    <property type="term" value="P:ribosomal large subunit biogenesis"/>
    <property type="evidence" value="ECO:0007669"/>
    <property type="project" value="TreeGrafter"/>
</dbReference>
<feature type="region of interest" description="Disordered" evidence="4">
    <location>
        <begin position="41"/>
        <end position="129"/>
    </location>
</feature>